<keyword evidence="3" id="KW-0378">Hydrolase</keyword>
<evidence type="ECO:0000259" key="10">
    <source>
        <dbReference type="PROSITE" id="PS50164"/>
    </source>
</evidence>
<evidence type="ECO:0000256" key="8">
    <source>
        <dbReference type="ARBA" id="ARBA00042138"/>
    </source>
</evidence>
<evidence type="ECO:0000256" key="7">
    <source>
        <dbReference type="ARBA" id="ARBA00040756"/>
    </source>
</evidence>
<keyword evidence="6" id="KW-0742">SOS response</keyword>
<dbReference type="PROSITE" id="PS50164">
    <property type="entry name" value="GIY_YIG"/>
    <property type="match status" value="1"/>
</dbReference>
<name>A0A3A3G7U4_9BURK</name>
<dbReference type="PANTHER" id="PTHR30562">
    <property type="entry name" value="UVRC/OXIDOREDUCTASE"/>
    <property type="match status" value="1"/>
</dbReference>
<proteinExistence type="predicted"/>
<dbReference type="GO" id="GO:0009380">
    <property type="term" value="C:excinuclease repair complex"/>
    <property type="evidence" value="ECO:0007669"/>
    <property type="project" value="TreeGrafter"/>
</dbReference>
<evidence type="ECO:0000256" key="2">
    <source>
        <dbReference type="ARBA" id="ARBA00022769"/>
    </source>
</evidence>
<keyword evidence="1" id="KW-0227">DNA damage</keyword>
<keyword evidence="11" id="KW-0255">Endonuclease</keyword>
<evidence type="ECO:0000256" key="6">
    <source>
        <dbReference type="ARBA" id="ARBA00023236"/>
    </source>
</evidence>
<evidence type="ECO:0000256" key="5">
    <source>
        <dbReference type="ARBA" id="ARBA00023204"/>
    </source>
</evidence>
<dbReference type="InterPro" id="IPR050066">
    <property type="entry name" value="UvrABC_protein_C"/>
</dbReference>
<dbReference type="CDD" id="cd10434">
    <property type="entry name" value="GIY-YIG_UvrC_Cho"/>
    <property type="match status" value="1"/>
</dbReference>
<keyword evidence="12" id="KW-1185">Reference proteome</keyword>
<dbReference type="GO" id="GO:0006289">
    <property type="term" value="P:nucleotide-excision repair"/>
    <property type="evidence" value="ECO:0007669"/>
    <property type="project" value="InterPro"/>
</dbReference>
<keyword evidence="2" id="KW-0228">DNA excision</keyword>
<dbReference type="EMBL" id="QYUQ01000002">
    <property type="protein sequence ID" value="RJG03884.1"/>
    <property type="molecule type" value="Genomic_DNA"/>
</dbReference>
<evidence type="ECO:0000256" key="1">
    <source>
        <dbReference type="ARBA" id="ARBA00022763"/>
    </source>
</evidence>
<protein>
    <recommendedName>
        <fullName evidence="7">Excinuclease cho</fullName>
    </recommendedName>
    <alternativeName>
        <fullName evidence="9">Endonuclease cho</fullName>
    </alternativeName>
    <alternativeName>
        <fullName evidence="8">UvrC homolog protein</fullName>
    </alternativeName>
</protein>
<keyword evidence="4" id="KW-0267">Excision nuclease</keyword>
<dbReference type="GO" id="GO:0009432">
    <property type="term" value="P:SOS response"/>
    <property type="evidence" value="ECO:0007669"/>
    <property type="project" value="UniProtKB-KW"/>
</dbReference>
<dbReference type="RefSeq" id="WP_119787368.1">
    <property type="nucleotide sequence ID" value="NZ_QYUQ01000002.1"/>
</dbReference>
<dbReference type="Proteomes" id="UP000266327">
    <property type="component" value="Unassembled WGS sequence"/>
</dbReference>
<dbReference type="SUPFAM" id="SSF82771">
    <property type="entry name" value="GIY-YIG endonuclease"/>
    <property type="match status" value="1"/>
</dbReference>
<dbReference type="AlphaFoldDB" id="A0A3A3G7U4"/>
<reference evidence="12" key="1">
    <citation type="submission" date="2018-09" db="EMBL/GenBank/DDBJ databases">
        <authorList>
            <person name="Zhu H."/>
        </authorList>
    </citation>
    <scope>NUCLEOTIDE SEQUENCE [LARGE SCALE GENOMIC DNA]</scope>
    <source>
        <strain evidence="12">K1S02-23</strain>
    </source>
</reference>
<dbReference type="OrthoDB" id="9803913at2"/>
<organism evidence="11 12">
    <name type="scientific">Noviherbaspirillum sedimenti</name>
    <dbReference type="NCBI Taxonomy" id="2320865"/>
    <lineage>
        <taxon>Bacteria</taxon>
        <taxon>Pseudomonadati</taxon>
        <taxon>Pseudomonadota</taxon>
        <taxon>Betaproteobacteria</taxon>
        <taxon>Burkholderiales</taxon>
        <taxon>Oxalobacteraceae</taxon>
        <taxon>Noviherbaspirillum</taxon>
    </lineage>
</organism>
<dbReference type="Gene3D" id="3.40.1440.10">
    <property type="entry name" value="GIY-YIG endonuclease"/>
    <property type="match status" value="1"/>
</dbReference>
<dbReference type="GO" id="GO:0016787">
    <property type="term" value="F:hydrolase activity"/>
    <property type="evidence" value="ECO:0007669"/>
    <property type="project" value="UniProtKB-KW"/>
</dbReference>
<dbReference type="InterPro" id="IPR000305">
    <property type="entry name" value="GIY-YIG_endonuc"/>
</dbReference>
<comment type="caution">
    <text evidence="11">The sequence shown here is derived from an EMBL/GenBank/DDBJ whole genome shotgun (WGS) entry which is preliminary data.</text>
</comment>
<sequence>MRPRVTSVGLIMPSRPAEDFEYPAHIDRASLAALPPKPGVYFFRNRAGEPLYIGKSVNLRARVLAHLRAPEEMAMLAESRHVDFLPTAGEIGALLLESHLIKRYQPAYNVLLRFAGESFALYLKGEDSRPQVIGHSEAGGAEAAGLHGLFASRSEAEQEWRALVRRHQLCPALLGLETSTHGRACFAHQVGHCRGACIGRETLQAHRQRLQLALEQLNAAVWPYGGPIGIVEMDAQWRQVHVIDRWSYLGSLEGRRRKIALPARRHIDIDTYKILARPLAAGTLTYVTGELEHNRARQACAIFREA</sequence>
<feature type="domain" description="GIY-YIG" evidence="10">
    <location>
        <begin position="36"/>
        <end position="110"/>
    </location>
</feature>
<keyword evidence="11" id="KW-0540">Nuclease</keyword>
<evidence type="ECO:0000256" key="4">
    <source>
        <dbReference type="ARBA" id="ARBA00022881"/>
    </source>
</evidence>
<accession>A0A3A3G7U4</accession>
<dbReference type="PANTHER" id="PTHR30562:SF10">
    <property type="entry name" value="EXCINUCLEASE CHO"/>
    <property type="match status" value="1"/>
</dbReference>
<evidence type="ECO:0000313" key="12">
    <source>
        <dbReference type="Proteomes" id="UP000266327"/>
    </source>
</evidence>
<dbReference type="SMART" id="SM00465">
    <property type="entry name" value="GIYc"/>
    <property type="match status" value="1"/>
</dbReference>
<dbReference type="InterPro" id="IPR047296">
    <property type="entry name" value="GIY-YIG_UvrC_Cho"/>
</dbReference>
<dbReference type="InterPro" id="IPR035901">
    <property type="entry name" value="GIY-YIG_endonuc_sf"/>
</dbReference>
<gene>
    <name evidence="11" type="ORF">D3878_21700</name>
</gene>
<keyword evidence="5" id="KW-0234">DNA repair</keyword>
<dbReference type="GO" id="GO:0004519">
    <property type="term" value="F:endonuclease activity"/>
    <property type="evidence" value="ECO:0007669"/>
    <property type="project" value="UniProtKB-KW"/>
</dbReference>
<evidence type="ECO:0000256" key="3">
    <source>
        <dbReference type="ARBA" id="ARBA00022801"/>
    </source>
</evidence>
<evidence type="ECO:0000256" key="9">
    <source>
        <dbReference type="ARBA" id="ARBA00042732"/>
    </source>
</evidence>
<evidence type="ECO:0000313" key="11">
    <source>
        <dbReference type="EMBL" id="RJG03884.1"/>
    </source>
</evidence>